<dbReference type="EMBL" id="CAJMWS010000320">
    <property type="protein sequence ID" value="CAE6418941.1"/>
    <property type="molecule type" value="Genomic_DNA"/>
</dbReference>
<reference evidence="2" key="1">
    <citation type="submission" date="2021-01" db="EMBL/GenBank/DDBJ databases">
        <authorList>
            <person name="Kaushik A."/>
        </authorList>
    </citation>
    <scope>NUCLEOTIDE SEQUENCE</scope>
    <source>
        <strain evidence="2">AG1-1C</strain>
    </source>
</reference>
<feature type="compositionally biased region" description="Basic and acidic residues" evidence="1">
    <location>
        <begin position="224"/>
        <end position="241"/>
    </location>
</feature>
<sequence>MSSSDDSQVPKLMLKSTKDALLIIEAAERGLFPRLVRRLTEQERAQNIYSGAVFVYDEFESNIRRFTDTLVWSPSRIVGNYLVYREMRKHEPRPTSRAGAVLPPQPASARSLTRPRTDAGLEQSGEQKKREQLYVGSLTHNERFKPDGLVKRTFSLMTESKHIHIIGYYTYNDAMDEHFLTPSEHPEFANLTISQDLLKDKSAYRVPPRTEQLEDGRLVYADEGEKQITSDSEKTPVEADRASPPTSSINGPPGFPTIPSFPFYPPMGVESQGSSMHDLPPLRQVPSTRVWDPMPSVETLVYDGPAYTSQARTTTTQYQTSEFNAPTDVQERNPLPTLSTISLTPSPPPTRSALRTRVSRQNPYPNNQDRPRAVKLNIARSLREAEFSHMNKSLLPINSSEFMGVKPSPEYHGCPTWPIPQSALSRGGGDMHQDYTYSGATSDGPTLPGMIEPGSSHLESLSCEPEVGPSGEVVEYDAVPVGRYTRTENTSID</sequence>
<evidence type="ECO:0008006" key="4">
    <source>
        <dbReference type="Google" id="ProtNLM"/>
    </source>
</evidence>
<accession>A0A8H3AFE2</accession>
<dbReference type="Proteomes" id="UP000663846">
    <property type="component" value="Unassembled WGS sequence"/>
</dbReference>
<gene>
    <name evidence="2" type="ORF">RDB_LOCUS83460</name>
</gene>
<organism evidence="2 3">
    <name type="scientific">Rhizoctonia solani</name>
    <dbReference type="NCBI Taxonomy" id="456999"/>
    <lineage>
        <taxon>Eukaryota</taxon>
        <taxon>Fungi</taxon>
        <taxon>Dikarya</taxon>
        <taxon>Basidiomycota</taxon>
        <taxon>Agaricomycotina</taxon>
        <taxon>Agaricomycetes</taxon>
        <taxon>Cantharellales</taxon>
        <taxon>Ceratobasidiaceae</taxon>
        <taxon>Rhizoctonia</taxon>
    </lineage>
</organism>
<comment type="caution">
    <text evidence="2">The sequence shown here is derived from an EMBL/GenBank/DDBJ whole genome shotgun (WGS) entry which is preliminary data.</text>
</comment>
<evidence type="ECO:0000313" key="2">
    <source>
        <dbReference type="EMBL" id="CAE6418941.1"/>
    </source>
</evidence>
<dbReference type="PANTHER" id="PTHR28027">
    <property type="entry name" value="TRANSCRIPTIONAL REGULATOR MIT1"/>
    <property type="match status" value="1"/>
</dbReference>
<dbReference type="AlphaFoldDB" id="A0A8H3AFE2"/>
<evidence type="ECO:0000256" key="1">
    <source>
        <dbReference type="SAM" id="MobiDB-lite"/>
    </source>
</evidence>
<dbReference type="PANTHER" id="PTHR28027:SF2">
    <property type="entry name" value="TRANSCRIPTIONAL REGULATOR MIT1"/>
    <property type="match status" value="1"/>
</dbReference>
<dbReference type="GO" id="GO:0003677">
    <property type="term" value="F:DNA binding"/>
    <property type="evidence" value="ECO:0007669"/>
    <property type="project" value="TreeGrafter"/>
</dbReference>
<feature type="region of interest" description="Disordered" evidence="1">
    <location>
        <begin position="93"/>
        <end position="129"/>
    </location>
</feature>
<feature type="compositionally biased region" description="Polar residues" evidence="1">
    <location>
        <begin position="359"/>
        <end position="368"/>
    </location>
</feature>
<proteinExistence type="predicted"/>
<protein>
    <recommendedName>
        <fullName evidence="4">Gti1/Pac2 family-domain-containing protein</fullName>
    </recommendedName>
</protein>
<evidence type="ECO:0000313" key="3">
    <source>
        <dbReference type="Proteomes" id="UP000663846"/>
    </source>
</evidence>
<feature type="compositionally biased region" description="Basic and acidic residues" evidence="1">
    <location>
        <begin position="115"/>
        <end position="129"/>
    </location>
</feature>
<dbReference type="Pfam" id="PF09729">
    <property type="entry name" value="Gti1_Pac2"/>
    <property type="match status" value="1"/>
</dbReference>
<dbReference type="InterPro" id="IPR018608">
    <property type="entry name" value="Gti1/Pac2"/>
</dbReference>
<feature type="compositionally biased region" description="Low complexity" evidence="1">
    <location>
        <begin position="334"/>
        <end position="344"/>
    </location>
</feature>
<feature type="region of interest" description="Disordered" evidence="1">
    <location>
        <begin position="224"/>
        <end position="280"/>
    </location>
</feature>
<feature type="region of interest" description="Disordered" evidence="1">
    <location>
        <begin position="317"/>
        <end position="370"/>
    </location>
</feature>
<name>A0A8H3AFE2_9AGAM</name>